<dbReference type="OrthoDB" id="9775734at2"/>
<accession>B8KXW4</accession>
<dbReference type="eggNOG" id="ENOG502Z7J9">
    <property type="taxonomic scope" value="Bacteria"/>
</dbReference>
<sequence length="277" mass="30571">MTAAVGAIRKMRTELASPVNYSFVAGDSLLPLKDAIGLPISIVFTGVINCVHCNRVTKKSFNQGYCYPCFRKLAQCDSCIVSPEKCHFDAGTCREPEWGEANCNIEHIVYLANTSGIKVGITRGTQVPTRWIDQGATQALPIARVATRKQSGLLEVAIGQHVSDKTAWQRMLKGNQDDLDLGAIRDELIGQCERELRTLQSDFGLQSIQIIDNAEVQQIAYPVLEWPVKVKAHNLDKQPEVFGTLLGIKGQYLMLDTGVINIRKYGGYNVEFKVGSV</sequence>
<dbReference type="EMBL" id="DS999411">
    <property type="protein sequence ID" value="EED36745.1"/>
    <property type="molecule type" value="Genomic_DNA"/>
</dbReference>
<evidence type="ECO:0008006" key="3">
    <source>
        <dbReference type="Google" id="ProtNLM"/>
    </source>
</evidence>
<organism evidence="1 2">
    <name type="scientific">Luminiphilus syltensis NOR5-1B</name>
    <dbReference type="NCBI Taxonomy" id="565045"/>
    <lineage>
        <taxon>Bacteria</taxon>
        <taxon>Pseudomonadati</taxon>
        <taxon>Pseudomonadota</taxon>
        <taxon>Gammaproteobacteria</taxon>
        <taxon>Cellvibrionales</taxon>
        <taxon>Halieaceae</taxon>
        <taxon>Luminiphilus</taxon>
    </lineage>
</organism>
<protein>
    <recommendedName>
        <fullName evidence="3">DUF2797 domain-containing protein</fullName>
    </recommendedName>
</protein>
<name>B8KXW4_9GAMM</name>
<dbReference type="Proteomes" id="UP000004699">
    <property type="component" value="Unassembled WGS sequence"/>
</dbReference>
<dbReference type="STRING" id="565045.NOR51B_2697"/>
<evidence type="ECO:0000313" key="2">
    <source>
        <dbReference type="Proteomes" id="UP000004699"/>
    </source>
</evidence>
<proteinExistence type="predicted"/>
<dbReference type="RefSeq" id="WP_009021487.1">
    <property type="nucleotide sequence ID" value="NZ_DS999411.1"/>
</dbReference>
<keyword evidence="2" id="KW-1185">Reference proteome</keyword>
<gene>
    <name evidence="1" type="ORF">NOR51B_2697</name>
</gene>
<evidence type="ECO:0000313" key="1">
    <source>
        <dbReference type="EMBL" id="EED36745.1"/>
    </source>
</evidence>
<dbReference type="InterPro" id="IPR021246">
    <property type="entry name" value="DUF2797"/>
</dbReference>
<dbReference type="Pfam" id="PF10977">
    <property type="entry name" value="DUF2797"/>
    <property type="match status" value="1"/>
</dbReference>
<reference evidence="2" key="1">
    <citation type="journal article" date="2013" name="BMC Microbiol.">
        <title>Taxonomy and evolution of bacteriochlorophyll a-containing members of the OM60/NOR5 clade of marine gammaproteobacteria: description of Luminiphilus syltensis gen. nov., sp. nov., reclassification of Haliea rubra as Pseudohaliea rubra gen. nov., comb. nov., and emendation of Chromatocurvus halotolerans.</title>
        <authorList>
            <person name="Spring S."/>
            <person name="Riedel T."/>
            <person name="Sproer C."/>
            <person name="Yan S."/>
            <person name="Harder J."/>
            <person name="Fuchs B.M."/>
        </authorList>
    </citation>
    <scope>NUCLEOTIDE SEQUENCE [LARGE SCALE GENOMIC DNA]</scope>
    <source>
        <strain evidence="2">NOR51-B</strain>
    </source>
</reference>
<dbReference type="AlphaFoldDB" id="B8KXW4"/>
<dbReference type="HOGENOM" id="CLU_1019163_0_0_6"/>